<feature type="compositionally biased region" description="Low complexity" evidence="1">
    <location>
        <begin position="35"/>
        <end position="61"/>
    </location>
</feature>
<evidence type="ECO:0000313" key="2">
    <source>
        <dbReference type="EMBL" id="TPE52533.1"/>
    </source>
</evidence>
<evidence type="ECO:0000313" key="3">
    <source>
        <dbReference type="Proteomes" id="UP000319255"/>
    </source>
</evidence>
<dbReference type="InterPro" id="IPR021327">
    <property type="entry name" value="DUF2934"/>
</dbReference>
<dbReference type="Pfam" id="PF11154">
    <property type="entry name" value="DUF2934"/>
    <property type="match status" value="1"/>
</dbReference>
<protein>
    <submittedName>
        <fullName evidence="2">DUF2934 domain-containing protein</fullName>
    </submittedName>
</protein>
<gene>
    <name evidence="2" type="ORF">FJM51_04960</name>
</gene>
<proteinExistence type="predicted"/>
<dbReference type="RefSeq" id="WP_140453016.1">
    <property type="nucleotide sequence ID" value="NZ_VFRP01000003.1"/>
</dbReference>
<evidence type="ECO:0000256" key="1">
    <source>
        <dbReference type="SAM" id="MobiDB-lite"/>
    </source>
</evidence>
<feature type="compositionally biased region" description="Basic residues" evidence="1">
    <location>
        <begin position="84"/>
        <end position="95"/>
    </location>
</feature>
<organism evidence="2 3">
    <name type="scientific">Amaricoccus solimangrovi</name>
    <dbReference type="NCBI Taxonomy" id="2589815"/>
    <lineage>
        <taxon>Bacteria</taxon>
        <taxon>Pseudomonadati</taxon>
        <taxon>Pseudomonadota</taxon>
        <taxon>Alphaproteobacteria</taxon>
        <taxon>Rhodobacterales</taxon>
        <taxon>Paracoccaceae</taxon>
        <taxon>Amaricoccus</taxon>
    </lineage>
</organism>
<feature type="region of interest" description="Disordered" evidence="1">
    <location>
        <begin position="35"/>
        <end position="95"/>
    </location>
</feature>
<accession>A0A501WS20</accession>
<name>A0A501WS20_9RHOB</name>
<feature type="compositionally biased region" description="Basic residues" evidence="1">
    <location>
        <begin position="62"/>
        <end position="71"/>
    </location>
</feature>
<keyword evidence="3" id="KW-1185">Reference proteome</keyword>
<dbReference type="Proteomes" id="UP000319255">
    <property type="component" value="Unassembled WGS sequence"/>
</dbReference>
<comment type="caution">
    <text evidence="2">The sequence shown here is derived from an EMBL/GenBank/DDBJ whole genome shotgun (WGS) entry which is preliminary data.</text>
</comment>
<sequence>MASDKEERIRAKAHDIWLSEGCPEGSEARHWEMATAAVEAEDAGAAPDVAETAPEPETAPAPKKRAPRAKKTPADPDAPAAPKRAPRTRKTTPAG</sequence>
<dbReference type="OrthoDB" id="9811127at2"/>
<reference evidence="2 3" key="1">
    <citation type="submission" date="2019-06" db="EMBL/GenBank/DDBJ databases">
        <title>A novel bacterium of genus Amaricoccus, isolated from marine sediment.</title>
        <authorList>
            <person name="Huang H."/>
            <person name="Mo K."/>
            <person name="Hu Y."/>
        </authorList>
    </citation>
    <scope>NUCLEOTIDE SEQUENCE [LARGE SCALE GENOMIC DNA]</scope>
    <source>
        <strain evidence="2 3">HB172011</strain>
    </source>
</reference>
<dbReference type="AlphaFoldDB" id="A0A501WS20"/>
<dbReference type="EMBL" id="VFRP01000003">
    <property type="protein sequence ID" value="TPE52533.1"/>
    <property type="molecule type" value="Genomic_DNA"/>
</dbReference>